<feature type="region of interest" description="Disordered" evidence="1">
    <location>
        <begin position="118"/>
        <end position="137"/>
    </location>
</feature>
<evidence type="ECO:0000256" key="1">
    <source>
        <dbReference type="SAM" id="MobiDB-lite"/>
    </source>
</evidence>
<keyword evidence="3" id="KW-0732">Signal</keyword>
<dbReference type="RefSeq" id="XP_005780665.1">
    <property type="nucleotide sequence ID" value="XM_005780608.1"/>
</dbReference>
<evidence type="ECO:0000256" key="3">
    <source>
        <dbReference type="SAM" id="SignalP"/>
    </source>
</evidence>
<keyword evidence="2" id="KW-1133">Transmembrane helix</keyword>
<dbReference type="AlphaFoldDB" id="A0A0D3KWG3"/>
<dbReference type="EnsemblProtists" id="EOD28236">
    <property type="protein sequence ID" value="EOD28236"/>
    <property type="gene ID" value="EMIHUDRAFT_442984"/>
</dbReference>
<evidence type="ECO:0000313" key="5">
    <source>
        <dbReference type="Proteomes" id="UP000013827"/>
    </source>
</evidence>
<dbReference type="HOGENOM" id="CLU_1457017_0_0_1"/>
<evidence type="ECO:0000313" key="4">
    <source>
        <dbReference type="EnsemblProtists" id="EOD40098"/>
    </source>
</evidence>
<keyword evidence="5" id="KW-1185">Reference proteome</keyword>
<evidence type="ECO:0000256" key="2">
    <source>
        <dbReference type="SAM" id="Phobius"/>
    </source>
</evidence>
<reference evidence="4" key="2">
    <citation type="submission" date="2024-10" db="UniProtKB">
        <authorList>
            <consortium name="EnsemblProtists"/>
        </authorList>
    </citation>
    <scope>IDENTIFICATION</scope>
</reference>
<dbReference type="GeneID" id="17285367"/>
<dbReference type="Proteomes" id="UP000013827">
    <property type="component" value="Unassembled WGS sequence"/>
</dbReference>
<dbReference type="RefSeq" id="XP_005792527.1">
    <property type="nucleotide sequence ID" value="XM_005792470.1"/>
</dbReference>
<name>A0A0D3KWG3_EMIH1</name>
<accession>A0A0D3KWG3</accession>
<dbReference type="KEGG" id="ehx:EMIHUDRAFT_439710"/>
<proteinExistence type="predicted"/>
<reference evidence="5" key="1">
    <citation type="journal article" date="2013" name="Nature">
        <title>Pan genome of the phytoplankton Emiliania underpins its global distribution.</title>
        <authorList>
            <person name="Read B.A."/>
            <person name="Kegel J."/>
            <person name="Klute M.J."/>
            <person name="Kuo A."/>
            <person name="Lefebvre S.C."/>
            <person name="Maumus F."/>
            <person name="Mayer C."/>
            <person name="Miller J."/>
            <person name="Monier A."/>
            <person name="Salamov A."/>
            <person name="Young J."/>
            <person name="Aguilar M."/>
            <person name="Claverie J.M."/>
            <person name="Frickenhaus S."/>
            <person name="Gonzalez K."/>
            <person name="Herman E.K."/>
            <person name="Lin Y.C."/>
            <person name="Napier J."/>
            <person name="Ogata H."/>
            <person name="Sarno A.F."/>
            <person name="Shmutz J."/>
            <person name="Schroeder D."/>
            <person name="de Vargas C."/>
            <person name="Verret F."/>
            <person name="von Dassow P."/>
            <person name="Valentin K."/>
            <person name="Van de Peer Y."/>
            <person name="Wheeler G."/>
            <person name="Dacks J.B."/>
            <person name="Delwiche C.F."/>
            <person name="Dyhrman S.T."/>
            <person name="Glockner G."/>
            <person name="John U."/>
            <person name="Richards T."/>
            <person name="Worden A.Z."/>
            <person name="Zhang X."/>
            <person name="Grigoriev I.V."/>
            <person name="Allen A.E."/>
            <person name="Bidle K."/>
            <person name="Borodovsky M."/>
            <person name="Bowler C."/>
            <person name="Brownlee C."/>
            <person name="Cock J.M."/>
            <person name="Elias M."/>
            <person name="Gladyshev V.N."/>
            <person name="Groth M."/>
            <person name="Guda C."/>
            <person name="Hadaegh A."/>
            <person name="Iglesias-Rodriguez M.D."/>
            <person name="Jenkins J."/>
            <person name="Jones B.M."/>
            <person name="Lawson T."/>
            <person name="Leese F."/>
            <person name="Lindquist E."/>
            <person name="Lobanov A."/>
            <person name="Lomsadze A."/>
            <person name="Malik S.B."/>
            <person name="Marsh M.E."/>
            <person name="Mackinder L."/>
            <person name="Mock T."/>
            <person name="Mueller-Roeber B."/>
            <person name="Pagarete A."/>
            <person name="Parker M."/>
            <person name="Probert I."/>
            <person name="Quesneville H."/>
            <person name="Raines C."/>
            <person name="Rensing S.A."/>
            <person name="Riano-Pachon D.M."/>
            <person name="Richier S."/>
            <person name="Rokitta S."/>
            <person name="Shiraiwa Y."/>
            <person name="Soanes D.M."/>
            <person name="van der Giezen M."/>
            <person name="Wahlund T.M."/>
            <person name="Williams B."/>
            <person name="Wilson W."/>
            <person name="Wolfe G."/>
            <person name="Wurch L.L."/>
        </authorList>
    </citation>
    <scope>NUCLEOTIDE SEQUENCE</scope>
</reference>
<feature type="transmembrane region" description="Helical" evidence="2">
    <location>
        <begin position="35"/>
        <end position="55"/>
    </location>
</feature>
<feature type="region of interest" description="Disordered" evidence="1">
    <location>
        <begin position="149"/>
        <end position="186"/>
    </location>
</feature>
<dbReference type="PaxDb" id="2903-EOD28236"/>
<sequence length="186" mass="18965">MQGYTKVMLATFMAALGLLLLSVLSFTFGHSQMGPSSRVVLCSTILAIIGGTVRYSRIVLRVFRLPDAAAVSGAFFDEHGACSTGTACCSTGPGAALADADGEDGDGAVAVGASLLPRRSQQRSSSGRSRGSGRRSSGLVSAAFGSLLGAGPGRNLDVGCREKQKARGPASASSELRPLFYGGTED</sequence>
<keyword evidence="2" id="KW-0472">Membrane</keyword>
<dbReference type="GeneID" id="17273782"/>
<keyword evidence="2" id="KW-0812">Transmembrane</keyword>
<feature type="chain" id="PRO_5044053696" evidence="3">
    <location>
        <begin position="30"/>
        <end position="186"/>
    </location>
</feature>
<dbReference type="KEGG" id="ehx:EMIHUDRAFT_442984"/>
<dbReference type="EnsemblProtists" id="EOD40098">
    <property type="protein sequence ID" value="EOD40098"/>
    <property type="gene ID" value="EMIHUDRAFT_439710"/>
</dbReference>
<feature type="signal peptide" evidence="3">
    <location>
        <begin position="1"/>
        <end position="29"/>
    </location>
</feature>
<organism evidence="4 5">
    <name type="scientific">Emiliania huxleyi (strain CCMP1516)</name>
    <dbReference type="NCBI Taxonomy" id="280463"/>
    <lineage>
        <taxon>Eukaryota</taxon>
        <taxon>Haptista</taxon>
        <taxon>Haptophyta</taxon>
        <taxon>Prymnesiophyceae</taxon>
        <taxon>Isochrysidales</taxon>
        <taxon>Noelaerhabdaceae</taxon>
        <taxon>Emiliania</taxon>
    </lineage>
</organism>
<protein>
    <submittedName>
        <fullName evidence="4">Uncharacterized protein</fullName>
    </submittedName>
</protein>